<dbReference type="EMBL" id="JWZT01003445">
    <property type="protein sequence ID" value="KII66789.1"/>
    <property type="molecule type" value="Genomic_DNA"/>
</dbReference>
<evidence type="ECO:0000313" key="1">
    <source>
        <dbReference type="EMBL" id="KII66789.1"/>
    </source>
</evidence>
<proteinExistence type="predicted"/>
<accession>A0A0C2IMY1</accession>
<gene>
    <name evidence="1" type="ORF">RF11_15255</name>
</gene>
<keyword evidence="2" id="KW-1185">Reference proteome</keyword>
<sequence length="204" mass="25165">MEVFEQYMDDVGRKMLDSTDIEHKVLPLFKYGIFLSKILYTYRDDTLYTYLESYWHILKRIYQFYHYHSYQSFLIEEYSLRLMRKFKRLYSKTQGTYIKMYCFGLITNICEYLGRFKDYSKRKMKYIYIENVVFLINSFILNASLNFQEAINMIIKLIHNLISCIGIQPYHYINDLIRGFLSHPFLHIYRRYISFYLAEFEQKY</sequence>
<name>A0A0C2IMY1_THEKT</name>
<reference evidence="1 2" key="1">
    <citation type="journal article" date="2014" name="Genome Biol. Evol.">
        <title>The genome of the myxosporean Thelohanellus kitauei shows adaptations to nutrient acquisition within its fish host.</title>
        <authorList>
            <person name="Yang Y."/>
            <person name="Xiong J."/>
            <person name="Zhou Z."/>
            <person name="Huo F."/>
            <person name="Miao W."/>
            <person name="Ran C."/>
            <person name="Liu Y."/>
            <person name="Zhang J."/>
            <person name="Feng J."/>
            <person name="Wang M."/>
            <person name="Wang M."/>
            <person name="Wang L."/>
            <person name="Yao B."/>
        </authorList>
    </citation>
    <scope>NUCLEOTIDE SEQUENCE [LARGE SCALE GENOMIC DNA]</scope>
    <source>
        <strain evidence="1">Wuqing</strain>
    </source>
</reference>
<comment type="caution">
    <text evidence="1">The sequence shown here is derived from an EMBL/GenBank/DDBJ whole genome shotgun (WGS) entry which is preliminary data.</text>
</comment>
<evidence type="ECO:0000313" key="2">
    <source>
        <dbReference type="Proteomes" id="UP000031668"/>
    </source>
</evidence>
<dbReference type="Proteomes" id="UP000031668">
    <property type="component" value="Unassembled WGS sequence"/>
</dbReference>
<dbReference type="AlphaFoldDB" id="A0A0C2IMY1"/>
<protein>
    <submittedName>
        <fullName evidence="1">Uncharacterized protein</fullName>
    </submittedName>
</protein>
<organism evidence="1 2">
    <name type="scientific">Thelohanellus kitauei</name>
    <name type="common">Myxosporean</name>
    <dbReference type="NCBI Taxonomy" id="669202"/>
    <lineage>
        <taxon>Eukaryota</taxon>
        <taxon>Metazoa</taxon>
        <taxon>Cnidaria</taxon>
        <taxon>Myxozoa</taxon>
        <taxon>Myxosporea</taxon>
        <taxon>Bivalvulida</taxon>
        <taxon>Platysporina</taxon>
        <taxon>Myxobolidae</taxon>
        <taxon>Thelohanellus</taxon>
    </lineage>
</organism>